<dbReference type="GO" id="GO:0016491">
    <property type="term" value="F:oxidoreductase activity"/>
    <property type="evidence" value="ECO:0007669"/>
    <property type="project" value="InterPro"/>
</dbReference>
<dbReference type="InterPro" id="IPR036291">
    <property type="entry name" value="NAD(P)-bd_dom_sf"/>
</dbReference>
<keyword evidence="1" id="KW-0521">NADP</keyword>
<protein>
    <submittedName>
        <fullName evidence="3">Alcohol dehydrogenase</fullName>
    </submittedName>
</protein>
<evidence type="ECO:0000313" key="3">
    <source>
        <dbReference type="EMBL" id="BDG59618.1"/>
    </source>
</evidence>
<dbReference type="CDD" id="cd08266">
    <property type="entry name" value="Zn_ADH_like1"/>
    <property type="match status" value="1"/>
</dbReference>
<accession>A0AA35CJP8</accession>
<name>A0AA35CJP8_9FIRM</name>
<dbReference type="InterPro" id="IPR013154">
    <property type="entry name" value="ADH-like_N"/>
</dbReference>
<dbReference type="PANTHER" id="PTHR44154">
    <property type="entry name" value="QUINONE OXIDOREDUCTASE"/>
    <property type="match status" value="1"/>
</dbReference>
<dbReference type="Pfam" id="PF08240">
    <property type="entry name" value="ADH_N"/>
    <property type="match status" value="1"/>
</dbReference>
<dbReference type="SUPFAM" id="SSF50129">
    <property type="entry name" value="GroES-like"/>
    <property type="match status" value="1"/>
</dbReference>
<dbReference type="PANTHER" id="PTHR44154:SF1">
    <property type="entry name" value="QUINONE OXIDOREDUCTASE"/>
    <property type="match status" value="1"/>
</dbReference>
<proteinExistence type="predicted"/>
<dbReference type="InterPro" id="IPR020843">
    <property type="entry name" value="ER"/>
</dbReference>
<dbReference type="Proteomes" id="UP001163687">
    <property type="component" value="Chromosome"/>
</dbReference>
<organism evidence="3 4">
    <name type="scientific">Caldinitratiruptor microaerophilus</name>
    <dbReference type="NCBI Taxonomy" id="671077"/>
    <lineage>
        <taxon>Bacteria</taxon>
        <taxon>Bacillati</taxon>
        <taxon>Bacillota</taxon>
        <taxon>Clostridia</taxon>
        <taxon>Eubacteriales</taxon>
        <taxon>Symbiobacteriaceae</taxon>
        <taxon>Caldinitratiruptor</taxon>
    </lineage>
</organism>
<dbReference type="Pfam" id="PF00107">
    <property type="entry name" value="ADH_zinc_N"/>
    <property type="match status" value="1"/>
</dbReference>
<dbReference type="Gene3D" id="3.90.180.10">
    <property type="entry name" value="Medium-chain alcohol dehydrogenases, catalytic domain"/>
    <property type="match status" value="1"/>
</dbReference>
<evidence type="ECO:0000256" key="1">
    <source>
        <dbReference type="ARBA" id="ARBA00022857"/>
    </source>
</evidence>
<sequence>MRAVVFDAHGGPEVLRLAEMPDPEPGPGEAVVRVGACGVNWLDVILRRGETPGKPALPHIPGSEVAGEVVALGAGVSGVQVGDRVAVAPYLFCGTCEYCLRGQESLCLRGDILGLMSQGGYAEYVRVPARSVVPLPSNLSFEDGAALGLSALTAYHMLITRARLSPGETVLVLAAGSGVGSAAIQIARLAGARVIATAGSPEKLARARELGAEAVIDHRQQDIAQEVRRLTGKRGVDVVFEHVGQATWDQSVAALARGGRLVTCGSLTGPDGRVNIWTLFAKELSLIGSYGGSRGELRTVLELASRGALRPVIHAVHPLEEAAAAHRTVEAREQFGKLVLRP</sequence>
<keyword evidence="4" id="KW-1185">Reference proteome</keyword>
<evidence type="ECO:0000313" key="4">
    <source>
        <dbReference type="Proteomes" id="UP001163687"/>
    </source>
</evidence>
<dbReference type="InterPro" id="IPR011032">
    <property type="entry name" value="GroES-like_sf"/>
</dbReference>
<dbReference type="InterPro" id="IPR013149">
    <property type="entry name" value="ADH-like_C"/>
</dbReference>
<dbReference type="SUPFAM" id="SSF51735">
    <property type="entry name" value="NAD(P)-binding Rossmann-fold domains"/>
    <property type="match status" value="1"/>
</dbReference>
<reference evidence="3" key="1">
    <citation type="submission" date="2022-03" db="EMBL/GenBank/DDBJ databases">
        <title>Complete genome sequence of Caldinitratiruptor microaerophilus.</title>
        <authorList>
            <person name="Mukaiyama R."/>
            <person name="Nishiyama T."/>
            <person name="Ueda K."/>
        </authorList>
    </citation>
    <scope>NUCLEOTIDE SEQUENCE</scope>
    <source>
        <strain evidence="3">JCM 16183</strain>
    </source>
</reference>
<dbReference type="SMART" id="SM00829">
    <property type="entry name" value="PKS_ER"/>
    <property type="match status" value="1"/>
</dbReference>
<dbReference type="InterPro" id="IPR051603">
    <property type="entry name" value="Zinc-ADH_QOR/CCCR"/>
</dbReference>
<evidence type="ECO:0000259" key="2">
    <source>
        <dbReference type="SMART" id="SM00829"/>
    </source>
</evidence>
<gene>
    <name evidence="3" type="ORF">caldi_07080</name>
</gene>
<dbReference type="KEGG" id="cmic:caldi_07080"/>
<dbReference type="RefSeq" id="WP_264843732.1">
    <property type="nucleotide sequence ID" value="NZ_AP025628.1"/>
</dbReference>
<dbReference type="EMBL" id="AP025628">
    <property type="protein sequence ID" value="BDG59618.1"/>
    <property type="molecule type" value="Genomic_DNA"/>
</dbReference>
<feature type="domain" description="Enoyl reductase (ER)" evidence="2">
    <location>
        <begin position="10"/>
        <end position="340"/>
    </location>
</feature>
<dbReference type="AlphaFoldDB" id="A0AA35CJP8"/>